<accession>A0A5N5SKT0</accession>
<proteinExistence type="predicted"/>
<keyword evidence="1" id="KW-0732">Signal</keyword>
<feature type="chain" id="PRO_5024463420" description="Cuticle protein" evidence="1">
    <location>
        <begin position="17"/>
        <end position="185"/>
    </location>
</feature>
<evidence type="ECO:0000313" key="3">
    <source>
        <dbReference type="Proteomes" id="UP000326759"/>
    </source>
</evidence>
<dbReference type="AlphaFoldDB" id="A0A5N5SKT0"/>
<evidence type="ECO:0000313" key="2">
    <source>
        <dbReference type="EMBL" id="KAB7494694.1"/>
    </source>
</evidence>
<gene>
    <name evidence="2" type="ORF">Anas_10192</name>
</gene>
<dbReference type="OrthoDB" id="6373217at2759"/>
<comment type="caution">
    <text evidence="2">The sequence shown here is derived from an EMBL/GenBank/DDBJ whole genome shotgun (WGS) entry which is preliminary data.</text>
</comment>
<reference evidence="2 3" key="1">
    <citation type="journal article" date="2019" name="PLoS Biol.">
        <title>Sex chromosomes control vertical transmission of feminizing Wolbachia symbionts in an isopod.</title>
        <authorList>
            <person name="Becking T."/>
            <person name="Chebbi M.A."/>
            <person name="Giraud I."/>
            <person name="Moumen B."/>
            <person name="Laverre T."/>
            <person name="Caubet Y."/>
            <person name="Peccoud J."/>
            <person name="Gilbert C."/>
            <person name="Cordaux R."/>
        </authorList>
    </citation>
    <scope>NUCLEOTIDE SEQUENCE [LARGE SCALE GENOMIC DNA]</scope>
    <source>
        <strain evidence="2">ANa2</strain>
        <tissue evidence="2">Whole body excluding digestive tract and cuticle</tissue>
    </source>
</reference>
<evidence type="ECO:0008006" key="4">
    <source>
        <dbReference type="Google" id="ProtNLM"/>
    </source>
</evidence>
<dbReference type="EMBL" id="SEYY01023670">
    <property type="protein sequence ID" value="KAB7494694.1"/>
    <property type="molecule type" value="Genomic_DNA"/>
</dbReference>
<name>A0A5N5SKT0_9CRUS</name>
<sequence length="185" mass="20619">MKLLLIIVLAFGIANAAHRGFLQNTPEVQAATLNFIQEYNRLAKLAADAPDIDIYHNDNRLQRVDIPRQQTTRPHAFNPLAGSTVYSFTANLGGNRQFHPHQIRTFHQPQHVTQFQPVERSVFAHQPVHTHVQSPKWHGPLADTVPAGVNGLPQQVGFTPEVAAARNAHFQALISAFQNARQQHG</sequence>
<protein>
    <recommendedName>
        <fullName evidence="4">Cuticle protein</fullName>
    </recommendedName>
</protein>
<dbReference type="Proteomes" id="UP000326759">
    <property type="component" value="Unassembled WGS sequence"/>
</dbReference>
<organism evidence="2 3">
    <name type="scientific">Armadillidium nasatum</name>
    <dbReference type="NCBI Taxonomy" id="96803"/>
    <lineage>
        <taxon>Eukaryota</taxon>
        <taxon>Metazoa</taxon>
        <taxon>Ecdysozoa</taxon>
        <taxon>Arthropoda</taxon>
        <taxon>Crustacea</taxon>
        <taxon>Multicrustacea</taxon>
        <taxon>Malacostraca</taxon>
        <taxon>Eumalacostraca</taxon>
        <taxon>Peracarida</taxon>
        <taxon>Isopoda</taxon>
        <taxon>Oniscidea</taxon>
        <taxon>Crinocheta</taxon>
        <taxon>Armadillidiidae</taxon>
        <taxon>Armadillidium</taxon>
    </lineage>
</organism>
<keyword evidence="3" id="KW-1185">Reference proteome</keyword>
<evidence type="ECO:0000256" key="1">
    <source>
        <dbReference type="SAM" id="SignalP"/>
    </source>
</evidence>
<feature type="signal peptide" evidence="1">
    <location>
        <begin position="1"/>
        <end position="16"/>
    </location>
</feature>